<dbReference type="InterPro" id="IPR036097">
    <property type="entry name" value="HisK_dim/P_sf"/>
</dbReference>
<keyword evidence="17" id="KW-1185">Reference proteome</keyword>
<dbReference type="SUPFAM" id="SSF55785">
    <property type="entry name" value="PYP-like sensor domain (PAS domain)"/>
    <property type="match status" value="1"/>
</dbReference>
<dbReference type="CDD" id="cd17546">
    <property type="entry name" value="REC_hyHK_CKI1_RcsC-like"/>
    <property type="match status" value="1"/>
</dbReference>
<dbReference type="SMART" id="SM00388">
    <property type="entry name" value="HisKA"/>
    <property type="match status" value="1"/>
</dbReference>
<dbReference type="InterPro" id="IPR035965">
    <property type="entry name" value="PAS-like_dom_sf"/>
</dbReference>
<dbReference type="FunFam" id="1.10.287.130:FF:000004">
    <property type="entry name" value="Ethylene receptor 1"/>
    <property type="match status" value="1"/>
</dbReference>
<dbReference type="CDD" id="cd16922">
    <property type="entry name" value="HATPase_EvgS-ArcB-TorS-like"/>
    <property type="match status" value="1"/>
</dbReference>
<dbReference type="GO" id="GO:0005524">
    <property type="term" value="F:ATP binding"/>
    <property type="evidence" value="ECO:0007669"/>
    <property type="project" value="UniProtKB-KW"/>
</dbReference>
<dbReference type="SUPFAM" id="SSF47384">
    <property type="entry name" value="Homodimeric domain of signal transducing histidine kinase"/>
    <property type="match status" value="1"/>
</dbReference>
<dbReference type="EMBL" id="JAOPGA020001260">
    <property type="protein sequence ID" value="KAL0486712.1"/>
    <property type="molecule type" value="Genomic_DNA"/>
</dbReference>
<dbReference type="PROSITE" id="PS50110">
    <property type="entry name" value="RESPONSE_REGULATORY"/>
    <property type="match status" value="1"/>
</dbReference>
<keyword evidence="7" id="KW-0547">Nucleotide-binding</keyword>
<feature type="domain" description="Response regulatory" evidence="15">
    <location>
        <begin position="407"/>
        <end position="526"/>
    </location>
</feature>
<dbReference type="Gene3D" id="3.30.565.10">
    <property type="entry name" value="Histidine kinase-like ATPase, C-terminal domain"/>
    <property type="match status" value="1"/>
</dbReference>
<evidence type="ECO:0000256" key="9">
    <source>
        <dbReference type="ARBA" id="ARBA00022840"/>
    </source>
</evidence>
<dbReference type="GO" id="GO:0000155">
    <property type="term" value="F:phosphorelay sensor kinase activity"/>
    <property type="evidence" value="ECO:0007669"/>
    <property type="project" value="InterPro"/>
</dbReference>
<reference evidence="16 17" key="1">
    <citation type="submission" date="2024-03" db="EMBL/GenBank/DDBJ databases">
        <title>The Acrasis kona genome and developmental transcriptomes reveal deep origins of eukaryotic multicellular pathways.</title>
        <authorList>
            <person name="Sheikh S."/>
            <person name="Fu C.-J."/>
            <person name="Brown M.W."/>
            <person name="Baldauf S.L."/>
        </authorList>
    </citation>
    <scope>NUCLEOTIDE SEQUENCE [LARGE SCALE GENOMIC DNA]</scope>
    <source>
        <strain evidence="16 17">ATCC MYA-3509</strain>
    </source>
</reference>
<keyword evidence="10" id="KW-1133">Transmembrane helix</keyword>
<dbReference type="Proteomes" id="UP001431209">
    <property type="component" value="Unassembled WGS sequence"/>
</dbReference>
<evidence type="ECO:0000256" key="2">
    <source>
        <dbReference type="ARBA" id="ARBA00004370"/>
    </source>
</evidence>
<evidence type="ECO:0000256" key="8">
    <source>
        <dbReference type="ARBA" id="ARBA00022777"/>
    </source>
</evidence>
<dbReference type="SMART" id="SM00448">
    <property type="entry name" value="REC"/>
    <property type="match status" value="1"/>
</dbReference>
<accession>A0AAW2ZDL4</accession>
<dbReference type="InterPro" id="IPR011006">
    <property type="entry name" value="CheY-like_superfamily"/>
</dbReference>
<dbReference type="Gene3D" id="1.10.287.130">
    <property type="match status" value="1"/>
</dbReference>
<evidence type="ECO:0000256" key="1">
    <source>
        <dbReference type="ARBA" id="ARBA00000085"/>
    </source>
</evidence>
<evidence type="ECO:0000313" key="17">
    <source>
        <dbReference type="Proteomes" id="UP001431209"/>
    </source>
</evidence>
<dbReference type="SMART" id="SM00387">
    <property type="entry name" value="HATPase_c"/>
    <property type="match status" value="1"/>
</dbReference>
<evidence type="ECO:0000259" key="15">
    <source>
        <dbReference type="PROSITE" id="PS50110"/>
    </source>
</evidence>
<dbReference type="SUPFAM" id="SSF55874">
    <property type="entry name" value="ATPase domain of HSP90 chaperone/DNA topoisomerase II/histidine kinase"/>
    <property type="match status" value="1"/>
</dbReference>
<dbReference type="InterPro" id="IPR005467">
    <property type="entry name" value="His_kinase_dom"/>
</dbReference>
<evidence type="ECO:0000313" key="16">
    <source>
        <dbReference type="EMBL" id="KAL0486712.1"/>
    </source>
</evidence>
<proteinExistence type="predicted"/>
<dbReference type="Pfam" id="PF00072">
    <property type="entry name" value="Response_reg"/>
    <property type="match status" value="1"/>
</dbReference>
<keyword evidence="4 13" id="KW-0597">Phosphoprotein</keyword>
<dbReference type="InterPro" id="IPR003594">
    <property type="entry name" value="HATPase_dom"/>
</dbReference>
<evidence type="ECO:0000256" key="12">
    <source>
        <dbReference type="ARBA" id="ARBA00023136"/>
    </source>
</evidence>
<gene>
    <name evidence="16" type="ORF">AKO1_001611</name>
</gene>
<evidence type="ECO:0000256" key="5">
    <source>
        <dbReference type="ARBA" id="ARBA00022679"/>
    </source>
</evidence>
<keyword evidence="6" id="KW-0812">Transmembrane</keyword>
<evidence type="ECO:0000256" key="7">
    <source>
        <dbReference type="ARBA" id="ARBA00022741"/>
    </source>
</evidence>
<keyword evidence="8 16" id="KW-0418">Kinase</keyword>
<evidence type="ECO:0000256" key="10">
    <source>
        <dbReference type="ARBA" id="ARBA00022989"/>
    </source>
</evidence>
<dbReference type="FunFam" id="3.30.565.10:FF:000010">
    <property type="entry name" value="Sensor histidine kinase RcsC"/>
    <property type="match status" value="1"/>
</dbReference>
<dbReference type="PRINTS" id="PR00344">
    <property type="entry name" value="BCTRLSENSOR"/>
</dbReference>
<keyword evidence="5" id="KW-0808">Transferase</keyword>
<evidence type="ECO:0000256" key="6">
    <source>
        <dbReference type="ARBA" id="ARBA00022692"/>
    </source>
</evidence>
<sequence>MCMELYNNAPVMFFSLDQNSFNIINANLCVQTTLDFTLDDLKKINFLDLFTSDCRESIKEIISQEESTHKVHEQAVTMLTKSNMKCVQDDSCLKHVTMKVSTIRNPHDGAKMFTYVIVHDVTTTYENNAKVENLNRDLQEAKDRAELASLAKSQFLTTMSHEIRTPLHGILCASEILAQDSRLESDQLEYVDVMQQSGSLLMQLINNILDLSRIEADKLVLVDQTFSPKGCIEKVVKAMLVRANMKNLEFKINITDDLPELLIGDPDRLKQVLSNLIGNSIKFTEQGFIQIGISAVKSSDSGVLLEFYVQDDGIGIPQDMHDKLFKSFSQIHGGHFLNGTGLGLSICKSIVECMGGRIWVESRTNGSVFLFTAKFKPAVRKEVSHVRSNSAIDVLPTGQVVSKNKIRILVVEDNVINRAVLGKLLKNLGCDNVDMASNGLEALEACKKNEYDLCLMDCNMPVMGGVESTRHIRSFEKQSKKKVAMKIFALTANATVSEQENCLSAGMDGFYSKPLKIGALRDLISK</sequence>
<dbReference type="Gene3D" id="3.40.50.2300">
    <property type="match status" value="1"/>
</dbReference>
<dbReference type="Pfam" id="PF00512">
    <property type="entry name" value="HisKA"/>
    <property type="match status" value="1"/>
</dbReference>
<dbReference type="PANTHER" id="PTHR45339:SF5">
    <property type="entry name" value="HISTIDINE KINASE"/>
    <property type="match status" value="1"/>
</dbReference>
<feature type="domain" description="Histidine kinase" evidence="14">
    <location>
        <begin position="158"/>
        <end position="377"/>
    </location>
</feature>
<dbReference type="InterPro" id="IPR001789">
    <property type="entry name" value="Sig_transdc_resp-reg_receiver"/>
</dbReference>
<dbReference type="PANTHER" id="PTHR45339">
    <property type="entry name" value="HYBRID SIGNAL TRANSDUCTION HISTIDINE KINASE J"/>
    <property type="match status" value="1"/>
</dbReference>
<dbReference type="PROSITE" id="PS50109">
    <property type="entry name" value="HIS_KIN"/>
    <property type="match status" value="1"/>
</dbReference>
<organism evidence="16 17">
    <name type="scientific">Acrasis kona</name>
    <dbReference type="NCBI Taxonomy" id="1008807"/>
    <lineage>
        <taxon>Eukaryota</taxon>
        <taxon>Discoba</taxon>
        <taxon>Heterolobosea</taxon>
        <taxon>Tetramitia</taxon>
        <taxon>Eutetramitia</taxon>
        <taxon>Acrasidae</taxon>
        <taxon>Acrasis</taxon>
    </lineage>
</organism>
<dbReference type="CDD" id="cd00082">
    <property type="entry name" value="HisKA"/>
    <property type="match status" value="1"/>
</dbReference>
<dbReference type="Pfam" id="PF02518">
    <property type="entry name" value="HATPase_c"/>
    <property type="match status" value="1"/>
</dbReference>
<feature type="modified residue" description="4-aspartylphosphate" evidence="13">
    <location>
        <position position="457"/>
    </location>
</feature>
<dbReference type="GO" id="GO:0016020">
    <property type="term" value="C:membrane"/>
    <property type="evidence" value="ECO:0007669"/>
    <property type="project" value="UniProtKB-SubCell"/>
</dbReference>
<dbReference type="InterPro" id="IPR036890">
    <property type="entry name" value="HATPase_C_sf"/>
</dbReference>
<comment type="subcellular location">
    <subcellularLocation>
        <location evidence="2">Membrane</location>
    </subcellularLocation>
</comment>
<evidence type="ECO:0000256" key="3">
    <source>
        <dbReference type="ARBA" id="ARBA00012438"/>
    </source>
</evidence>
<protein>
    <recommendedName>
        <fullName evidence="3">histidine kinase</fullName>
        <ecNumber evidence="3">2.7.13.3</ecNumber>
    </recommendedName>
</protein>
<evidence type="ECO:0000259" key="14">
    <source>
        <dbReference type="PROSITE" id="PS50109"/>
    </source>
</evidence>
<evidence type="ECO:0000256" key="4">
    <source>
        <dbReference type="ARBA" id="ARBA00022553"/>
    </source>
</evidence>
<keyword evidence="11" id="KW-0902">Two-component regulatory system</keyword>
<evidence type="ECO:0000256" key="11">
    <source>
        <dbReference type="ARBA" id="ARBA00023012"/>
    </source>
</evidence>
<dbReference type="AlphaFoldDB" id="A0AAW2ZDL4"/>
<keyword evidence="12" id="KW-0472">Membrane</keyword>
<name>A0AAW2ZDL4_9EUKA</name>
<keyword evidence="9" id="KW-0067">ATP-binding</keyword>
<comment type="catalytic activity">
    <reaction evidence="1">
        <text>ATP + protein L-histidine = ADP + protein N-phospho-L-histidine.</text>
        <dbReference type="EC" id="2.7.13.3"/>
    </reaction>
</comment>
<dbReference type="EC" id="2.7.13.3" evidence="3"/>
<dbReference type="Gene3D" id="3.30.450.20">
    <property type="entry name" value="PAS domain"/>
    <property type="match status" value="1"/>
</dbReference>
<evidence type="ECO:0000256" key="13">
    <source>
        <dbReference type="PROSITE-ProRule" id="PRU00169"/>
    </source>
</evidence>
<dbReference type="InterPro" id="IPR003661">
    <property type="entry name" value="HisK_dim/P_dom"/>
</dbReference>
<comment type="caution">
    <text evidence="16">The sequence shown here is derived from an EMBL/GenBank/DDBJ whole genome shotgun (WGS) entry which is preliminary data.</text>
</comment>
<dbReference type="SUPFAM" id="SSF52172">
    <property type="entry name" value="CheY-like"/>
    <property type="match status" value="1"/>
</dbReference>
<dbReference type="InterPro" id="IPR004358">
    <property type="entry name" value="Sig_transdc_His_kin-like_C"/>
</dbReference>